<feature type="transmembrane region" description="Helical" evidence="1">
    <location>
        <begin position="6"/>
        <end position="23"/>
    </location>
</feature>
<protein>
    <submittedName>
        <fullName evidence="2">Uncharacterized protein</fullName>
    </submittedName>
</protein>
<name>A0ABN7QBB6_9BURK</name>
<organism evidence="2 3">
    <name type="scientific">Cupriavidus numazuensis</name>
    <dbReference type="NCBI Taxonomy" id="221992"/>
    <lineage>
        <taxon>Bacteria</taxon>
        <taxon>Pseudomonadati</taxon>
        <taxon>Pseudomonadota</taxon>
        <taxon>Betaproteobacteria</taxon>
        <taxon>Burkholderiales</taxon>
        <taxon>Burkholderiaceae</taxon>
        <taxon>Cupriavidus</taxon>
    </lineage>
</organism>
<keyword evidence="1" id="KW-0472">Membrane</keyword>
<evidence type="ECO:0000256" key="1">
    <source>
        <dbReference type="SAM" id="Phobius"/>
    </source>
</evidence>
<keyword evidence="1" id="KW-0812">Transmembrane</keyword>
<comment type="caution">
    <text evidence="2">The sequence shown here is derived from an EMBL/GenBank/DDBJ whole genome shotgun (WGS) entry which is preliminary data.</text>
</comment>
<evidence type="ECO:0000313" key="3">
    <source>
        <dbReference type="Proteomes" id="UP000672657"/>
    </source>
</evidence>
<accession>A0ABN7QBB6</accession>
<proteinExistence type="predicted"/>
<keyword evidence="1" id="KW-1133">Transmembrane helix</keyword>
<keyword evidence="3" id="KW-1185">Reference proteome</keyword>
<dbReference type="EMBL" id="CAJPVI010000043">
    <property type="protein sequence ID" value="CAG2157856.1"/>
    <property type="molecule type" value="Genomic_DNA"/>
</dbReference>
<reference evidence="2 3" key="1">
    <citation type="submission" date="2021-03" db="EMBL/GenBank/DDBJ databases">
        <authorList>
            <person name="Peeters C."/>
        </authorList>
    </citation>
    <scope>NUCLEOTIDE SEQUENCE [LARGE SCALE GENOMIC DNA]</scope>
    <source>
        <strain evidence="2 3">LMG 26411</strain>
    </source>
</reference>
<sequence>MGYRILIAGLSVLGLVLLFGFQLRLTSKLGRREDEAVHREADGEKGSDAA</sequence>
<dbReference type="Proteomes" id="UP000672657">
    <property type="component" value="Unassembled WGS sequence"/>
</dbReference>
<evidence type="ECO:0000313" key="2">
    <source>
        <dbReference type="EMBL" id="CAG2157856.1"/>
    </source>
</evidence>
<gene>
    <name evidence="2" type="ORF">LMG26411_05724</name>
</gene>